<dbReference type="GO" id="GO:0005886">
    <property type="term" value="C:plasma membrane"/>
    <property type="evidence" value="ECO:0007669"/>
    <property type="project" value="UniProtKB-ARBA"/>
</dbReference>
<keyword evidence="1" id="KW-0472">Membrane</keyword>
<keyword evidence="4" id="KW-1185">Reference proteome</keyword>
<organism evidence="3 4">
    <name type="scientific">Brumicola blandensis</name>
    <dbReference type="NCBI Taxonomy" id="3075611"/>
    <lineage>
        <taxon>Bacteria</taxon>
        <taxon>Pseudomonadati</taxon>
        <taxon>Pseudomonadota</taxon>
        <taxon>Gammaproteobacteria</taxon>
        <taxon>Alteromonadales</taxon>
        <taxon>Alteromonadaceae</taxon>
        <taxon>Brumicola</taxon>
    </lineage>
</organism>
<feature type="transmembrane region" description="Helical" evidence="1">
    <location>
        <begin position="105"/>
        <end position="128"/>
    </location>
</feature>
<dbReference type="AlphaFoldDB" id="A0AAW8R2X2"/>
<feature type="transmembrane region" description="Helical" evidence="1">
    <location>
        <begin position="51"/>
        <end position="76"/>
    </location>
</feature>
<evidence type="ECO:0000256" key="1">
    <source>
        <dbReference type="SAM" id="Phobius"/>
    </source>
</evidence>
<dbReference type="PANTHER" id="PTHR42709">
    <property type="entry name" value="ALKALINE PHOSPHATASE LIKE PROTEIN"/>
    <property type="match status" value="1"/>
</dbReference>
<dbReference type="RefSeq" id="WP_311362537.1">
    <property type="nucleotide sequence ID" value="NZ_JAVRIE010000006.1"/>
</dbReference>
<dbReference type="PANTHER" id="PTHR42709:SF11">
    <property type="entry name" value="DEDA FAMILY PROTEIN"/>
    <property type="match status" value="1"/>
</dbReference>
<gene>
    <name evidence="3" type="ORF">RM544_14580</name>
</gene>
<evidence type="ECO:0000313" key="4">
    <source>
        <dbReference type="Proteomes" id="UP001249020"/>
    </source>
</evidence>
<keyword evidence="1" id="KW-0812">Transmembrane</keyword>
<evidence type="ECO:0000259" key="2">
    <source>
        <dbReference type="Pfam" id="PF09335"/>
    </source>
</evidence>
<name>A0AAW8R2X2_9ALTE</name>
<evidence type="ECO:0000313" key="3">
    <source>
        <dbReference type="EMBL" id="MDT0583773.1"/>
    </source>
</evidence>
<dbReference type="EMBL" id="JAVRIE010000006">
    <property type="protein sequence ID" value="MDT0583773.1"/>
    <property type="molecule type" value="Genomic_DNA"/>
</dbReference>
<dbReference type="InterPro" id="IPR032816">
    <property type="entry name" value="VTT_dom"/>
</dbReference>
<accession>A0AAW8R2X2</accession>
<dbReference type="Proteomes" id="UP001249020">
    <property type="component" value="Unassembled WGS sequence"/>
</dbReference>
<reference evidence="3 4" key="1">
    <citation type="submission" date="2023-09" db="EMBL/GenBank/DDBJ databases">
        <authorList>
            <person name="Rey-Velasco X."/>
        </authorList>
    </citation>
    <scope>NUCLEOTIDE SEQUENCE [LARGE SCALE GENOMIC DNA]</scope>
    <source>
        <strain evidence="3 4">W409</strain>
    </source>
</reference>
<feature type="domain" description="VTT" evidence="2">
    <location>
        <begin position="49"/>
        <end position="155"/>
    </location>
</feature>
<comment type="caution">
    <text evidence="3">The sequence shown here is derived from an EMBL/GenBank/DDBJ whole genome shotgun (WGS) entry which is preliminary data.</text>
</comment>
<dbReference type="Pfam" id="PF09335">
    <property type="entry name" value="VTT_dom"/>
    <property type="match status" value="1"/>
</dbReference>
<feature type="transmembrane region" description="Helical" evidence="1">
    <location>
        <begin position="134"/>
        <end position="158"/>
    </location>
</feature>
<proteinExistence type="predicted"/>
<protein>
    <submittedName>
        <fullName evidence="3">VTT domain-containing protein</fullName>
    </submittedName>
</protein>
<feature type="transmembrane region" description="Helical" evidence="1">
    <location>
        <begin position="170"/>
        <end position="187"/>
    </location>
</feature>
<keyword evidence="1" id="KW-1133">Transmembrane helix</keyword>
<dbReference type="InterPro" id="IPR051311">
    <property type="entry name" value="DedA_domain"/>
</dbReference>
<sequence>MSIKKKMKRLINSKYMLPGITLASFLESTVVPIPLEALMVPVMQKRRESLWLIALLATVGCLLGALLGYAFGYFLFDLTRDFVMQHITTEAQFTRFQKRMETDGFWFTFSTGVTPIPLQIAMLAAGVAAYSLPLFMLATAIGRVIRYFGLAVLVYYFGDKTEKLVKKYKWQTGLIALVIVITIWWFMLT</sequence>